<keyword evidence="2" id="KW-0328">Glycosyltransferase</keyword>
<organism evidence="7 8">
    <name type="scientific">Cercospora zeae-maydis SCOH1-5</name>
    <dbReference type="NCBI Taxonomy" id="717836"/>
    <lineage>
        <taxon>Eukaryota</taxon>
        <taxon>Fungi</taxon>
        <taxon>Dikarya</taxon>
        <taxon>Ascomycota</taxon>
        <taxon>Pezizomycotina</taxon>
        <taxon>Dothideomycetes</taxon>
        <taxon>Dothideomycetidae</taxon>
        <taxon>Mycosphaerellales</taxon>
        <taxon>Mycosphaerellaceae</taxon>
        <taxon>Cercospora</taxon>
    </lineage>
</organism>
<evidence type="ECO:0000256" key="5">
    <source>
        <dbReference type="SAM" id="SignalP"/>
    </source>
</evidence>
<dbReference type="AlphaFoldDB" id="A0A6A6F4A2"/>
<keyword evidence="8" id="KW-1185">Reference proteome</keyword>
<evidence type="ECO:0000256" key="3">
    <source>
        <dbReference type="ARBA" id="ARBA00022679"/>
    </source>
</evidence>
<proteinExistence type="inferred from homology"/>
<feature type="signal peptide" evidence="5">
    <location>
        <begin position="1"/>
        <end position="30"/>
    </location>
</feature>
<evidence type="ECO:0000256" key="4">
    <source>
        <dbReference type="SAM" id="MobiDB-lite"/>
    </source>
</evidence>
<keyword evidence="3 7" id="KW-0808">Transferase</keyword>
<dbReference type="InterPro" id="IPR050757">
    <property type="entry name" value="Collagen_mod_GT25"/>
</dbReference>
<keyword evidence="5" id="KW-0732">Signal</keyword>
<dbReference type="OrthoDB" id="47375at2759"/>
<dbReference type="PANTHER" id="PTHR10730:SF53">
    <property type="entry name" value="GLYCOSYLTRANSFERASE 25 FAMILY MEMBER"/>
    <property type="match status" value="1"/>
</dbReference>
<protein>
    <submittedName>
        <fullName evidence="7">Glycosyltransferase family 25 protein</fullName>
    </submittedName>
</protein>
<sequence length="407" mass="45072">MNGFTVQRGLLTSLVLATLLLVISLSGITAQSRLPGLSFPAFNARTKIDQNLETHDLLDDVSNATLGFEKIFVVNLASRTDRRDAATLAAALTGLQFEFVKAVTHVDKKFLPPPGTDKVNLKFGALAAWRSHANILRRIVEENITSALILEDDADWDIRIKAQMRDFARASRRLLQPLSNGTDEAWKERTPELNERASEPSPVNVLPDDANITEPTTSPYGDIDRWDMLWIGHCGVALPHPDNSTATLPSTRVVIPNDTTVPPSHAIQKEFSDTQLVMQYPDHTRVVAQTRTGTCSLAYGVSQLGARKLLWETAIRALTGPMDMMYRSMCDGTYGREMITCLSPSPALFGHHRPAGDPSTWSNIDDLKDAVQRDYPTSGNVRWGARFNTYELLSGGTEYFDPFMEGQ</sequence>
<evidence type="ECO:0000259" key="6">
    <source>
        <dbReference type="Pfam" id="PF01755"/>
    </source>
</evidence>
<evidence type="ECO:0000256" key="2">
    <source>
        <dbReference type="ARBA" id="ARBA00022676"/>
    </source>
</evidence>
<feature type="chain" id="PRO_5025455894" evidence="5">
    <location>
        <begin position="31"/>
        <end position="407"/>
    </location>
</feature>
<dbReference type="CDD" id="cd06532">
    <property type="entry name" value="Glyco_transf_25"/>
    <property type="match status" value="1"/>
</dbReference>
<feature type="domain" description="Glycosyl transferase family 25" evidence="6">
    <location>
        <begin position="69"/>
        <end position="170"/>
    </location>
</feature>
<dbReference type="Proteomes" id="UP000799539">
    <property type="component" value="Unassembled WGS sequence"/>
</dbReference>
<reference evidence="7" key="1">
    <citation type="journal article" date="2020" name="Stud. Mycol.">
        <title>101 Dothideomycetes genomes: a test case for predicting lifestyles and emergence of pathogens.</title>
        <authorList>
            <person name="Haridas S."/>
            <person name="Albert R."/>
            <person name="Binder M."/>
            <person name="Bloem J."/>
            <person name="Labutti K."/>
            <person name="Salamov A."/>
            <person name="Andreopoulos B."/>
            <person name="Baker S."/>
            <person name="Barry K."/>
            <person name="Bills G."/>
            <person name="Bluhm B."/>
            <person name="Cannon C."/>
            <person name="Castanera R."/>
            <person name="Culley D."/>
            <person name="Daum C."/>
            <person name="Ezra D."/>
            <person name="Gonzalez J."/>
            <person name="Henrissat B."/>
            <person name="Kuo A."/>
            <person name="Liang C."/>
            <person name="Lipzen A."/>
            <person name="Lutzoni F."/>
            <person name="Magnuson J."/>
            <person name="Mondo S."/>
            <person name="Nolan M."/>
            <person name="Ohm R."/>
            <person name="Pangilinan J."/>
            <person name="Park H.-J."/>
            <person name="Ramirez L."/>
            <person name="Alfaro M."/>
            <person name="Sun H."/>
            <person name="Tritt A."/>
            <person name="Yoshinaga Y."/>
            <person name="Zwiers L.-H."/>
            <person name="Turgeon B."/>
            <person name="Goodwin S."/>
            <person name="Spatafora J."/>
            <person name="Crous P."/>
            <person name="Grigoriev I."/>
        </authorList>
    </citation>
    <scope>NUCLEOTIDE SEQUENCE</scope>
    <source>
        <strain evidence="7">SCOH1-5</strain>
    </source>
</reference>
<evidence type="ECO:0000313" key="8">
    <source>
        <dbReference type="Proteomes" id="UP000799539"/>
    </source>
</evidence>
<evidence type="ECO:0000256" key="1">
    <source>
        <dbReference type="ARBA" id="ARBA00006721"/>
    </source>
</evidence>
<dbReference type="InterPro" id="IPR002654">
    <property type="entry name" value="Glyco_trans_25"/>
</dbReference>
<feature type="region of interest" description="Disordered" evidence="4">
    <location>
        <begin position="181"/>
        <end position="218"/>
    </location>
</feature>
<evidence type="ECO:0000313" key="7">
    <source>
        <dbReference type="EMBL" id="KAF2208124.1"/>
    </source>
</evidence>
<feature type="compositionally biased region" description="Basic and acidic residues" evidence="4">
    <location>
        <begin position="184"/>
        <end position="198"/>
    </location>
</feature>
<dbReference type="GO" id="GO:0016740">
    <property type="term" value="F:transferase activity"/>
    <property type="evidence" value="ECO:0007669"/>
    <property type="project" value="UniProtKB-KW"/>
</dbReference>
<gene>
    <name evidence="7" type="ORF">CERZMDRAFT_49872</name>
</gene>
<dbReference type="Pfam" id="PF01755">
    <property type="entry name" value="Glyco_transf_25"/>
    <property type="match status" value="1"/>
</dbReference>
<accession>A0A6A6F4A2</accession>
<comment type="similarity">
    <text evidence="1">Belongs to the glycosyltransferase 25 family.</text>
</comment>
<name>A0A6A6F4A2_9PEZI</name>
<dbReference type="EMBL" id="ML992697">
    <property type="protein sequence ID" value="KAF2208124.1"/>
    <property type="molecule type" value="Genomic_DNA"/>
</dbReference>
<dbReference type="PANTHER" id="PTHR10730">
    <property type="entry name" value="PROCOLLAGEN-LYSINE,2-OXOGLUTARATE 5-DIOXYGENASE/GLYCOSYLTRANSFERASE 25 FAMILY MEMBER"/>
    <property type="match status" value="1"/>
</dbReference>